<organism evidence="1 2">
    <name type="scientific">Methylomonas defluvii</name>
    <dbReference type="NCBI Taxonomy" id="3045149"/>
    <lineage>
        <taxon>Bacteria</taxon>
        <taxon>Pseudomonadati</taxon>
        <taxon>Pseudomonadota</taxon>
        <taxon>Gammaproteobacteria</taxon>
        <taxon>Methylococcales</taxon>
        <taxon>Methylococcaceae</taxon>
        <taxon>Methylomonas</taxon>
    </lineage>
</organism>
<dbReference type="Proteomes" id="UP001284537">
    <property type="component" value="Unassembled WGS sequence"/>
</dbReference>
<sequence length="183" mass="19762">MNAKTITKTDFLAAVHTKQAILPAISALRKIDSRVLAGNSYSAKKISQAVSVLEMHIKDCDKLFAQAEADLQAVGGQAFVGRVASRLLAIDGEVNLHSRSAELLIQGHNHKVNSLKHDGFTQSQIDQIEPHPQQQLDDHAAAIEALKAEKEKLHAFLSSAPVYEMHHLVGTSYGGGLNQAEVA</sequence>
<accession>A0ABU4UF85</accession>
<evidence type="ECO:0000313" key="1">
    <source>
        <dbReference type="EMBL" id="MDX8128004.1"/>
    </source>
</evidence>
<comment type="caution">
    <text evidence="1">The sequence shown here is derived from an EMBL/GenBank/DDBJ whole genome shotgun (WGS) entry which is preliminary data.</text>
</comment>
<protein>
    <submittedName>
        <fullName evidence="1">Uncharacterized protein</fullName>
    </submittedName>
</protein>
<keyword evidence="2" id="KW-1185">Reference proteome</keyword>
<gene>
    <name evidence="1" type="ORF">QLH52_11980</name>
</gene>
<name>A0ABU4UF85_9GAMM</name>
<evidence type="ECO:0000313" key="2">
    <source>
        <dbReference type="Proteomes" id="UP001284537"/>
    </source>
</evidence>
<proteinExistence type="predicted"/>
<reference evidence="1 2" key="1">
    <citation type="submission" date="2023-11" db="EMBL/GenBank/DDBJ databases">
        <authorList>
            <person name="Ouyang M.-Y."/>
        </authorList>
    </citation>
    <scope>NUCLEOTIDE SEQUENCE [LARGE SCALE GENOMIC DNA]</scope>
    <source>
        <strain evidence="1 2">OY6</strain>
    </source>
</reference>
<dbReference type="EMBL" id="JAXARY010000010">
    <property type="protein sequence ID" value="MDX8128004.1"/>
    <property type="molecule type" value="Genomic_DNA"/>
</dbReference>
<dbReference type="RefSeq" id="WP_101053468.1">
    <property type="nucleotide sequence ID" value="NZ_JAXARY010000010.1"/>
</dbReference>